<gene>
    <name evidence="3" type="ORF">OVN521_LOCUS24947</name>
</gene>
<dbReference type="PANTHER" id="PTHR37984">
    <property type="entry name" value="PROTEIN CBG26694"/>
    <property type="match status" value="1"/>
</dbReference>
<dbReference type="AlphaFoldDB" id="A0A819ZJA7"/>
<evidence type="ECO:0000256" key="1">
    <source>
        <dbReference type="ARBA" id="ARBA00023268"/>
    </source>
</evidence>
<reference evidence="3" key="1">
    <citation type="submission" date="2021-02" db="EMBL/GenBank/DDBJ databases">
        <authorList>
            <person name="Nowell W R."/>
        </authorList>
    </citation>
    <scope>NUCLEOTIDE SEQUENCE</scope>
</reference>
<evidence type="ECO:0000313" key="3">
    <source>
        <dbReference type="EMBL" id="CAF4175275.1"/>
    </source>
</evidence>
<feature type="domain" description="Reverse transcriptase/retrotransposon-derived protein RNase H-like" evidence="2">
    <location>
        <begin position="25"/>
        <end position="79"/>
    </location>
</feature>
<protein>
    <recommendedName>
        <fullName evidence="2">Reverse transcriptase/retrotransposon-derived protein RNase H-like domain-containing protein</fullName>
    </recommendedName>
</protein>
<name>A0A819ZJA7_9BILA</name>
<sequence>MLLLALLGGIGSSLKIIQKKFKFKWDTPQKEAFNQLKIAIIYQPLFLTYPNPNEPLILSTNASDYCIGGVLYQEINGEHREFIVQTDHCPLRDIHKKALNNRRVDRISLVLQQYNIKEIRHVSGKCNCMADYLSGFPRQVEDDDEFLESDFGIIPAIKNDVDAIQVDKNKSIIPSFISAVTTRAQVKAQAQTQQIQSNNDSKWLNHELIRDDPRQQEAGHDFDITKIAEAQKGDKLHQKNFLEINKNPMNCFYVLENDILYKINNRGIFQQKLIYIFQFQ</sequence>
<proteinExistence type="predicted"/>
<evidence type="ECO:0000313" key="4">
    <source>
        <dbReference type="Proteomes" id="UP000663866"/>
    </source>
</evidence>
<dbReference type="InterPro" id="IPR050951">
    <property type="entry name" value="Retrovirus_Pol_polyprotein"/>
</dbReference>
<keyword evidence="1" id="KW-0511">Multifunctional enzyme</keyword>
<keyword evidence="4" id="KW-1185">Reference proteome</keyword>
<dbReference type="EMBL" id="CAJOBG010006079">
    <property type="protein sequence ID" value="CAF4175275.1"/>
    <property type="molecule type" value="Genomic_DNA"/>
</dbReference>
<dbReference type="InterPro" id="IPR041577">
    <property type="entry name" value="RT_RNaseH_2"/>
</dbReference>
<accession>A0A819ZJA7</accession>
<organism evidence="3 4">
    <name type="scientific">Rotaria magnacalcarata</name>
    <dbReference type="NCBI Taxonomy" id="392030"/>
    <lineage>
        <taxon>Eukaryota</taxon>
        <taxon>Metazoa</taxon>
        <taxon>Spiralia</taxon>
        <taxon>Gnathifera</taxon>
        <taxon>Rotifera</taxon>
        <taxon>Eurotatoria</taxon>
        <taxon>Bdelloidea</taxon>
        <taxon>Philodinida</taxon>
        <taxon>Philodinidae</taxon>
        <taxon>Rotaria</taxon>
    </lineage>
</organism>
<dbReference type="Proteomes" id="UP000663866">
    <property type="component" value="Unassembled WGS sequence"/>
</dbReference>
<dbReference type="PANTHER" id="PTHR37984:SF5">
    <property type="entry name" value="PROTEIN NYNRIN-LIKE"/>
    <property type="match status" value="1"/>
</dbReference>
<dbReference type="InterPro" id="IPR043502">
    <property type="entry name" value="DNA/RNA_pol_sf"/>
</dbReference>
<dbReference type="SUPFAM" id="SSF56672">
    <property type="entry name" value="DNA/RNA polymerases"/>
    <property type="match status" value="1"/>
</dbReference>
<comment type="caution">
    <text evidence="3">The sequence shown here is derived from an EMBL/GenBank/DDBJ whole genome shotgun (WGS) entry which is preliminary data.</text>
</comment>
<dbReference type="GO" id="GO:0003824">
    <property type="term" value="F:catalytic activity"/>
    <property type="evidence" value="ECO:0007669"/>
    <property type="project" value="UniProtKB-KW"/>
</dbReference>
<dbReference type="Pfam" id="PF17919">
    <property type="entry name" value="RT_RNaseH_2"/>
    <property type="match status" value="1"/>
</dbReference>
<evidence type="ECO:0000259" key="2">
    <source>
        <dbReference type="Pfam" id="PF17919"/>
    </source>
</evidence>